<evidence type="ECO:0000256" key="2">
    <source>
        <dbReference type="ARBA" id="ARBA00008814"/>
    </source>
</evidence>
<dbReference type="GO" id="GO:0030288">
    <property type="term" value="C:outer membrane-bounded periplasmic space"/>
    <property type="evidence" value="ECO:0007669"/>
    <property type="project" value="TreeGrafter"/>
</dbReference>
<comment type="subcellular location">
    <subcellularLocation>
        <location evidence="1">Cell membrane</location>
        <topology evidence="1">Lipid-anchor</topology>
    </subcellularLocation>
</comment>
<reference evidence="7 8" key="1">
    <citation type="submission" date="2014-07" db="EMBL/GenBank/DDBJ databases">
        <authorList>
            <person name="Wibberg Daniel"/>
        </authorList>
    </citation>
    <scope>NUCLEOTIDE SEQUENCE [LARGE SCALE GENOMIC DNA]</scope>
</reference>
<evidence type="ECO:0000313" key="7">
    <source>
        <dbReference type="EMBL" id="CEE00975.1"/>
    </source>
</evidence>
<keyword evidence="8" id="KW-1185">Reference proteome</keyword>
<evidence type="ECO:0000256" key="3">
    <source>
        <dbReference type="ARBA" id="ARBA00022448"/>
    </source>
</evidence>
<sequence length="321" mass="35296">MKKYLFSLLLLIITFGLVACGGTGSSDKSSGNSSDKEAGKKNETVMIKHALGETEVKKNPKKIVVFDFGILDTLDKMGIEVIGVPQSGKIPPYLEKYADSKYENVGSLVEPDFEKIAEIGPDLIITSGRQAEQYDEFKKIAPTINIQLDAKNYVDSFKENVQIIAQIFDKEDFVKDELAKIDDQIAKVNKEVTALNKNALIVLVNEGKVSAFGPGSRFGLIHDVLGFTPADPNIQVDVHGQGISFEYIVEKNPDYLFVIDRTAVVGGESSAKEVIENDLVKNMTAYKDGHIVYLDPNYWYLSGGGLVSVSEMISEIEDSIK</sequence>
<evidence type="ECO:0000313" key="8">
    <source>
        <dbReference type="Proteomes" id="UP000040576"/>
    </source>
</evidence>
<feature type="chain" id="PRO_5038586783" evidence="5">
    <location>
        <begin position="20"/>
        <end position="321"/>
    </location>
</feature>
<dbReference type="Pfam" id="PF01497">
    <property type="entry name" value="Peripla_BP_2"/>
    <property type="match status" value="1"/>
</dbReference>
<dbReference type="PANTHER" id="PTHR30532">
    <property type="entry name" value="IRON III DICITRATE-BINDING PERIPLASMIC PROTEIN"/>
    <property type="match status" value="1"/>
</dbReference>
<dbReference type="Gene3D" id="3.40.50.1980">
    <property type="entry name" value="Nitrogenase molybdenum iron protein domain"/>
    <property type="match status" value="2"/>
</dbReference>
<feature type="domain" description="Fe/B12 periplasmic-binding" evidence="6">
    <location>
        <begin position="62"/>
        <end position="321"/>
    </location>
</feature>
<dbReference type="RefSeq" id="WP_034768952.1">
    <property type="nucleotide sequence ID" value="NZ_CCRF01000038.1"/>
</dbReference>
<dbReference type="InterPro" id="IPR002491">
    <property type="entry name" value="ABC_transptr_periplasmic_BD"/>
</dbReference>
<proteinExistence type="inferred from homology"/>
<dbReference type="CDD" id="cd01140">
    <property type="entry name" value="FatB"/>
    <property type="match status" value="1"/>
</dbReference>
<gene>
    <name evidence="7" type="primary">yclQ</name>
    <name evidence="7" type="ORF">BT1A1_1143</name>
</gene>
<keyword evidence="3" id="KW-0813">Transport</keyword>
<name>A0A090IZK9_9BACI</name>
<feature type="signal peptide" evidence="5">
    <location>
        <begin position="1"/>
        <end position="19"/>
    </location>
</feature>
<evidence type="ECO:0000256" key="4">
    <source>
        <dbReference type="ARBA" id="ARBA00022729"/>
    </source>
</evidence>
<dbReference type="PANTHER" id="PTHR30532:SF28">
    <property type="entry name" value="PETROBACTIN-BINDING PROTEIN YCLQ"/>
    <property type="match status" value="1"/>
</dbReference>
<evidence type="ECO:0000256" key="1">
    <source>
        <dbReference type="ARBA" id="ARBA00004193"/>
    </source>
</evidence>
<evidence type="ECO:0000256" key="5">
    <source>
        <dbReference type="SAM" id="SignalP"/>
    </source>
</evidence>
<dbReference type="PROSITE" id="PS51257">
    <property type="entry name" value="PROKAR_LIPOPROTEIN"/>
    <property type="match status" value="1"/>
</dbReference>
<dbReference type="Proteomes" id="UP000040576">
    <property type="component" value="Unassembled WGS sequence"/>
</dbReference>
<organism evidence="7 8">
    <name type="scientific">Caldibacillus thermoamylovorans</name>
    <dbReference type="NCBI Taxonomy" id="35841"/>
    <lineage>
        <taxon>Bacteria</taxon>
        <taxon>Bacillati</taxon>
        <taxon>Bacillota</taxon>
        <taxon>Bacilli</taxon>
        <taxon>Bacillales</taxon>
        <taxon>Bacillaceae</taxon>
        <taxon>Caldibacillus</taxon>
    </lineage>
</organism>
<dbReference type="GO" id="GO:0005886">
    <property type="term" value="C:plasma membrane"/>
    <property type="evidence" value="ECO:0007669"/>
    <property type="project" value="UniProtKB-SubCell"/>
</dbReference>
<comment type="similarity">
    <text evidence="2">Belongs to the bacterial solute-binding protein 8 family.</text>
</comment>
<accession>A0A090IZK9</accession>
<protein>
    <submittedName>
        <fullName evidence="7">Putative ABC transporter solute-binding protein YclQ</fullName>
    </submittedName>
</protein>
<keyword evidence="4 5" id="KW-0732">Signal</keyword>
<dbReference type="EMBL" id="CCRF01000038">
    <property type="protein sequence ID" value="CEE00975.1"/>
    <property type="molecule type" value="Genomic_DNA"/>
</dbReference>
<dbReference type="SUPFAM" id="SSF53807">
    <property type="entry name" value="Helical backbone' metal receptor"/>
    <property type="match status" value="1"/>
</dbReference>
<dbReference type="GO" id="GO:1901678">
    <property type="term" value="P:iron coordination entity transport"/>
    <property type="evidence" value="ECO:0007669"/>
    <property type="project" value="UniProtKB-ARBA"/>
</dbReference>
<dbReference type="InterPro" id="IPR051313">
    <property type="entry name" value="Bact_iron-sidero_bind"/>
</dbReference>
<evidence type="ECO:0000259" key="6">
    <source>
        <dbReference type="PROSITE" id="PS50983"/>
    </source>
</evidence>
<dbReference type="AlphaFoldDB" id="A0A090IZK9"/>
<dbReference type="PROSITE" id="PS50983">
    <property type="entry name" value="FE_B12_PBP"/>
    <property type="match status" value="1"/>
</dbReference>
<dbReference type="InterPro" id="IPR033870">
    <property type="entry name" value="FatB"/>
</dbReference>